<protein>
    <submittedName>
        <fullName evidence="2">Putative cytoplasmic protein</fullName>
    </submittedName>
</protein>
<sequence>MIQKAENIILKKRLRKRSEKLKRQNERIRRRETENRNIKNNMRRTAQELEDIKGSLTTGFCPYCETHNMFSWDPEWGLVSYCPRCGARVMLCQMCEKSGSGCDYDERLDICSEM</sequence>
<reference evidence="2" key="1">
    <citation type="journal article" date="2021" name="Proc. Natl. Acad. Sci. U.S.A.">
        <title>A Catalog of Tens of Thousands of Viruses from Human Metagenomes Reveals Hidden Associations with Chronic Diseases.</title>
        <authorList>
            <person name="Tisza M.J."/>
            <person name="Buck C.B."/>
        </authorList>
    </citation>
    <scope>NUCLEOTIDE SEQUENCE</scope>
    <source>
        <strain evidence="2">CtVOP12</strain>
    </source>
</reference>
<proteinExistence type="predicted"/>
<accession>A0A8S5VA58</accession>
<evidence type="ECO:0000256" key="1">
    <source>
        <dbReference type="SAM" id="Coils"/>
    </source>
</evidence>
<feature type="coiled-coil region" evidence="1">
    <location>
        <begin position="11"/>
        <end position="55"/>
    </location>
</feature>
<name>A0A8S5VA58_9CAUD</name>
<dbReference type="EMBL" id="BK016231">
    <property type="protein sequence ID" value="DAG03576.1"/>
    <property type="molecule type" value="Genomic_DNA"/>
</dbReference>
<organism evidence="2">
    <name type="scientific">Siphoviridae sp. ctVOP12</name>
    <dbReference type="NCBI Taxonomy" id="2825531"/>
    <lineage>
        <taxon>Viruses</taxon>
        <taxon>Duplodnaviria</taxon>
        <taxon>Heunggongvirae</taxon>
        <taxon>Uroviricota</taxon>
        <taxon>Caudoviricetes</taxon>
    </lineage>
</organism>
<keyword evidence="1" id="KW-0175">Coiled coil</keyword>
<evidence type="ECO:0000313" key="2">
    <source>
        <dbReference type="EMBL" id="DAG03576.1"/>
    </source>
</evidence>